<proteinExistence type="predicted"/>
<dbReference type="Pfam" id="PF11136">
    <property type="entry name" value="DUF2889"/>
    <property type="match status" value="1"/>
</dbReference>
<reference evidence="1" key="1">
    <citation type="journal article" date="2015" name="Nature">
        <title>Complex archaea that bridge the gap between prokaryotes and eukaryotes.</title>
        <authorList>
            <person name="Spang A."/>
            <person name="Saw J.H."/>
            <person name="Jorgensen S.L."/>
            <person name="Zaremba-Niedzwiedzka K."/>
            <person name="Martijn J."/>
            <person name="Lind A.E."/>
            <person name="van Eijk R."/>
            <person name="Schleper C."/>
            <person name="Guy L."/>
            <person name="Ettema T.J."/>
        </authorList>
    </citation>
    <scope>NUCLEOTIDE SEQUENCE</scope>
</reference>
<organism evidence="1">
    <name type="scientific">marine sediment metagenome</name>
    <dbReference type="NCBI Taxonomy" id="412755"/>
    <lineage>
        <taxon>unclassified sequences</taxon>
        <taxon>metagenomes</taxon>
        <taxon>ecological metagenomes</taxon>
    </lineage>
</organism>
<name>A0A0F9SP90_9ZZZZ</name>
<dbReference type="EMBL" id="LAZR01000562">
    <property type="protein sequence ID" value="KKN64257.1"/>
    <property type="molecule type" value="Genomic_DNA"/>
</dbReference>
<evidence type="ECO:0000313" key="1">
    <source>
        <dbReference type="EMBL" id="KKN64257.1"/>
    </source>
</evidence>
<dbReference type="AlphaFoldDB" id="A0A0F9SP90"/>
<protein>
    <recommendedName>
        <fullName evidence="2">DUF2889 domain-containing protein</fullName>
    </recommendedName>
</protein>
<sequence length="244" mass="27451">MLFRRRIEIRAQPGNEIRAALEDDFHHFRVSIRHDFETLTEVHGWAVRFPYDACPSAAHQLNDLLDMPLSEIAHSVNRQTDARLQCTHLLDLAGLAIAAAAADTQQRLYEVAIPRRVDGVTNPTLWRDGELYLSWNIQGTQIVAPPLYAGTDLNHGMAGWAIRTLPVDEAEAALILRRCTIISRGREYDLDAKEHAAETGLCYAQQPIRAKYARRMLGSTLDFGAHQELLCATDKAWLNGKEDN</sequence>
<gene>
    <name evidence="1" type="ORF">LCGC14_0493590</name>
</gene>
<accession>A0A0F9SP90</accession>
<dbReference type="InterPro" id="IPR021312">
    <property type="entry name" value="DUF2889"/>
</dbReference>
<evidence type="ECO:0008006" key="2">
    <source>
        <dbReference type="Google" id="ProtNLM"/>
    </source>
</evidence>
<comment type="caution">
    <text evidence="1">The sequence shown here is derived from an EMBL/GenBank/DDBJ whole genome shotgun (WGS) entry which is preliminary data.</text>
</comment>